<dbReference type="EMBL" id="JAENHN010000048">
    <property type="protein sequence ID" value="MBK1812586.1"/>
    <property type="molecule type" value="Genomic_DNA"/>
</dbReference>
<accession>A0ABS1ET66</accession>
<proteinExistence type="predicted"/>
<feature type="transmembrane region" description="Helical" evidence="1">
    <location>
        <begin position="45"/>
        <end position="69"/>
    </location>
</feature>
<evidence type="ECO:0008006" key="4">
    <source>
        <dbReference type="Google" id="ProtNLM"/>
    </source>
</evidence>
<keyword evidence="1" id="KW-0472">Membrane</keyword>
<dbReference type="RefSeq" id="WP_200271925.1">
    <property type="nucleotide sequence ID" value="NZ_JAENHN010000048.1"/>
</dbReference>
<keyword evidence="1" id="KW-1133">Transmembrane helix</keyword>
<feature type="transmembrane region" description="Helical" evidence="1">
    <location>
        <begin position="75"/>
        <end position="95"/>
    </location>
</feature>
<organism evidence="2 3">
    <name type="scientific">Clostridium yunnanense</name>
    <dbReference type="NCBI Taxonomy" id="2800325"/>
    <lineage>
        <taxon>Bacteria</taxon>
        <taxon>Bacillati</taxon>
        <taxon>Bacillota</taxon>
        <taxon>Clostridia</taxon>
        <taxon>Eubacteriales</taxon>
        <taxon>Clostridiaceae</taxon>
        <taxon>Clostridium</taxon>
    </lineage>
</organism>
<evidence type="ECO:0000313" key="3">
    <source>
        <dbReference type="Proteomes" id="UP000596739"/>
    </source>
</evidence>
<evidence type="ECO:0000313" key="2">
    <source>
        <dbReference type="EMBL" id="MBK1812586.1"/>
    </source>
</evidence>
<protein>
    <recommendedName>
        <fullName evidence="4">DUF3784 domain-containing protein</fullName>
    </recommendedName>
</protein>
<evidence type="ECO:0000256" key="1">
    <source>
        <dbReference type="SAM" id="Phobius"/>
    </source>
</evidence>
<reference evidence="3" key="1">
    <citation type="submission" date="2021-01" db="EMBL/GenBank/DDBJ databases">
        <title>Genome public.</title>
        <authorList>
            <person name="Liu C."/>
            <person name="Sun Q."/>
        </authorList>
    </citation>
    <scope>NUCLEOTIDE SEQUENCE [LARGE SCALE GENOMIC DNA]</scope>
    <source>
        <strain evidence="3">YIM B02505</strain>
    </source>
</reference>
<keyword evidence="1" id="KW-0812">Transmembrane</keyword>
<name>A0ABS1ET66_9CLOT</name>
<keyword evidence="3" id="KW-1185">Reference proteome</keyword>
<gene>
    <name evidence="2" type="ORF">JHL18_18355</name>
</gene>
<sequence>MEDIIFSTFLIIFGAMVCGAGFRASDERIKNFSNFKKYNKISNDLIKFLRTQNIVIGVALILTGCLNFYTTLSTTILAFIIVSIYLITIILSFIAKRKYIY</sequence>
<comment type="caution">
    <text evidence="2">The sequence shown here is derived from an EMBL/GenBank/DDBJ whole genome shotgun (WGS) entry which is preliminary data.</text>
</comment>
<dbReference type="Proteomes" id="UP000596739">
    <property type="component" value="Unassembled WGS sequence"/>
</dbReference>
<feature type="transmembrane region" description="Helical" evidence="1">
    <location>
        <begin position="6"/>
        <end position="24"/>
    </location>
</feature>